<dbReference type="GO" id="GO:0008270">
    <property type="term" value="F:zinc ion binding"/>
    <property type="evidence" value="ECO:0007669"/>
    <property type="project" value="UniProtKB-KW"/>
</dbReference>
<feature type="compositionally biased region" description="Basic and acidic residues" evidence="3">
    <location>
        <begin position="269"/>
        <end position="286"/>
    </location>
</feature>
<feature type="compositionally biased region" description="Acidic residues" evidence="3">
    <location>
        <begin position="419"/>
        <end position="430"/>
    </location>
</feature>
<feature type="zinc finger region" description="C3H1-type" evidence="1">
    <location>
        <begin position="6"/>
        <end position="32"/>
    </location>
</feature>
<feature type="compositionally biased region" description="Basic and acidic residues" evidence="3">
    <location>
        <begin position="119"/>
        <end position="128"/>
    </location>
</feature>
<evidence type="ECO:0000256" key="1">
    <source>
        <dbReference type="PROSITE-ProRule" id="PRU00723"/>
    </source>
</evidence>
<reference evidence="6" key="1">
    <citation type="submission" date="2016-06" db="EMBL/GenBank/DDBJ databases">
        <title>Parallel loss of symbiosis genes in relatives of nitrogen-fixing non-legume Parasponia.</title>
        <authorList>
            <person name="Van Velzen R."/>
            <person name="Holmer R."/>
            <person name="Bu F."/>
            <person name="Rutten L."/>
            <person name="Van Zeijl A."/>
            <person name="Liu W."/>
            <person name="Santuari L."/>
            <person name="Cao Q."/>
            <person name="Sharma T."/>
            <person name="Shen D."/>
            <person name="Roswanjaya Y."/>
            <person name="Wardhani T."/>
            <person name="Kalhor M.S."/>
            <person name="Jansen J."/>
            <person name="Van den Hoogen J."/>
            <person name="Gungor B."/>
            <person name="Hartog M."/>
            <person name="Hontelez J."/>
            <person name="Verver J."/>
            <person name="Yang W.-C."/>
            <person name="Schijlen E."/>
            <person name="Repin R."/>
            <person name="Schilthuizen M."/>
            <person name="Schranz E."/>
            <person name="Heidstra R."/>
            <person name="Miyata K."/>
            <person name="Fedorova E."/>
            <person name="Kohlen W."/>
            <person name="Bisseling T."/>
            <person name="Smit S."/>
            <person name="Geurts R."/>
        </authorList>
    </citation>
    <scope>NUCLEOTIDE SEQUENCE [LARGE SCALE GENOMIC DNA]</scope>
    <source>
        <strain evidence="6">cv. WU1-14</strain>
    </source>
</reference>
<evidence type="ECO:0000256" key="2">
    <source>
        <dbReference type="SAM" id="Coils"/>
    </source>
</evidence>
<proteinExistence type="predicted"/>
<keyword evidence="2" id="KW-0175">Coiled coil</keyword>
<dbReference type="AlphaFoldDB" id="A0A2P5D659"/>
<feature type="region of interest" description="Disordered" evidence="3">
    <location>
        <begin position="240"/>
        <end position="286"/>
    </location>
</feature>
<feature type="coiled-coil region" evidence="2">
    <location>
        <begin position="159"/>
        <end position="193"/>
    </location>
</feature>
<keyword evidence="1" id="KW-0862">Zinc</keyword>
<dbReference type="InterPro" id="IPR000571">
    <property type="entry name" value="Znf_CCCH"/>
</dbReference>
<feature type="compositionally biased region" description="Basic and acidic residues" evidence="3">
    <location>
        <begin position="78"/>
        <end position="103"/>
    </location>
</feature>
<sequence>MVERKLFKTKLCVLYQKGRCTRQSCSFAHGDAELRRFSGSFHGRRDFRDGDLRDRLDRRHSPRRIYSPVRDAGGQNTFREHSPSRSLEKESDRKRSKRQRLDGQSDISGSLRISDGADEQGKEGKFTSDSRGVLVEQLKQVQRDVDRLDHQKSQLGVKLEERGQEVDSLTSKIQELEAQLHKEKEENKRILSKINKFVKAHDHYLQIQDRLKRSEVRLHKLGDELASNFNKIGANEENSSVNIVSDGEATGIPANPRDERQNDLLPSHKRQDVSRGPKESKQEADLAKVSMDAPARLKKASRWNIPAESNHDKEIQALATENGRPSPLAKEGKHEKRRIVNILSADKLKTSESGFLLPSTSMAAHAVDEDVEIELDDNVGVIGTASTRFEKGVAGKIKGLPLTLPSPPPILKTNYSQYEGDDESIDVDGE</sequence>
<name>A0A2P5D659_PARAD</name>
<evidence type="ECO:0000259" key="4">
    <source>
        <dbReference type="PROSITE" id="PS50103"/>
    </source>
</evidence>
<dbReference type="PANTHER" id="PTHR38160:SF1">
    <property type="entry name" value="ZINC FINGER CCCH DOMAIN-CONTAINING PROTEIN 40"/>
    <property type="match status" value="1"/>
</dbReference>
<evidence type="ECO:0000313" key="5">
    <source>
        <dbReference type="EMBL" id="PON68775.1"/>
    </source>
</evidence>
<dbReference type="Gene3D" id="4.10.1000.10">
    <property type="entry name" value="Zinc finger, CCCH-type"/>
    <property type="match status" value="1"/>
</dbReference>
<evidence type="ECO:0000256" key="3">
    <source>
        <dbReference type="SAM" id="MobiDB-lite"/>
    </source>
</evidence>
<keyword evidence="1" id="KW-0479">Metal-binding</keyword>
<protein>
    <submittedName>
        <fullName evidence="5">Zinc finger, CCCH-type</fullName>
    </submittedName>
</protein>
<dbReference type="OrthoDB" id="665283at2759"/>
<comment type="caution">
    <text evidence="5">The sequence shown here is derived from an EMBL/GenBank/DDBJ whole genome shotgun (WGS) entry which is preliminary data.</text>
</comment>
<feature type="region of interest" description="Disordered" evidence="3">
    <location>
        <begin position="58"/>
        <end position="128"/>
    </location>
</feature>
<dbReference type="Proteomes" id="UP000237105">
    <property type="component" value="Unassembled WGS sequence"/>
</dbReference>
<keyword evidence="6" id="KW-1185">Reference proteome</keyword>
<organism evidence="5 6">
    <name type="scientific">Parasponia andersonii</name>
    <name type="common">Sponia andersonii</name>
    <dbReference type="NCBI Taxonomy" id="3476"/>
    <lineage>
        <taxon>Eukaryota</taxon>
        <taxon>Viridiplantae</taxon>
        <taxon>Streptophyta</taxon>
        <taxon>Embryophyta</taxon>
        <taxon>Tracheophyta</taxon>
        <taxon>Spermatophyta</taxon>
        <taxon>Magnoliopsida</taxon>
        <taxon>eudicotyledons</taxon>
        <taxon>Gunneridae</taxon>
        <taxon>Pentapetalae</taxon>
        <taxon>rosids</taxon>
        <taxon>fabids</taxon>
        <taxon>Rosales</taxon>
        <taxon>Cannabaceae</taxon>
        <taxon>Parasponia</taxon>
    </lineage>
</organism>
<dbReference type="PANTHER" id="PTHR38160">
    <property type="entry name" value="ZINC FINGER CCCH DOMAIN-CONTAINING PROTEIN 40"/>
    <property type="match status" value="1"/>
</dbReference>
<dbReference type="STRING" id="3476.A0A2P5D659"/>
<feature type="domain" description="C3H1-type" evidence="4">
    <location>
        <begin position="6"/>
        <end position="32"/>
    </location>
</feature>
<dbReference type="PROSITE" id="PS50103">
    <property type="entry name" value="ZF_C3H1"/>
    <property type="match status" value="1"/>
</dbReference>
<accession>A0A2P5D659</accession>
<evidence type="ECO:0000313" key="6">
    <source>
        <dbReference type="Proteomes" id="UP000237105"/>
    </source>
</evidence>
<keyword evidence="1" id="KW-0863">Zinc-finger</keyword>
<dbReference type="InterPro" id="IPR045868">
    <property type="entry name" value="Znf_C3H13/40"/>
</dbReference>
<gene>
    <name evidence="5" type="ORF">PanWU01x14_093810</name>
</gene>
<feature type="region of interest" description="Disordered" evidence="3">
    <location>
        <begin position="411"/>
        <end position="430"/>
    </location>
</feature>
<dbReference type="EMBL" id="JXTB01000060">
    <property type="protein sequence ID" value="PON68775.1"/>
    <property type="molecule type" value="Genomic_DNA"/>
</dbReference>